<dbReference type="InterPro" id="IPR036291">
    <property type="entry name" value="NAD(P)-bd_dom_sf"/>
</dbReference>
<evidence type="ECO:0000256" key="4">
    <source>
        <dbReference type="ARBA" id="ARBA00022857"/>
    </source>
</evidence>
<evidence type="ECO:0000256" key="3">
    <source>
        <dbReference type="ARBA" id="ARBA00022741"/>
    </source>
</evidence>
<dbReference type="EC" id="7.1.1.1" evidence="2"/>
<evidence type="ECO:0000256" key="7">
    <source>
        <dbReference type="ARBA" id="ARBA00048202"/>
    </source>
</evidence>
<dbReference type="Pfam" id="PF01262">
    <property type="entry name" value="AlaDh_PNT_C"/>
    <property type="match status" value="1"/>
</dbReference>
<evidence type="ECO:0000259" key="8">
    <source>
        <dbReference type="SMART" id="SM01002"/>
    </source>
</evidence>
<comment type="function">
    <text evidence="1">The transhydrogenation between NADH and NADP is coupled to respiration and ATP hydrolysis and functions as a proton pump across the membrane.</text>
</comment>
<evidence type="ECO:0000256" key="1">
    <source>
        <dbReference type="ARBA" id="ARBA00003943"/>
    </source>
</evidence>
<dbReference type="GO" id="GO:0008750">
    <property type="term" value="F:proton-translocating NAD(P)+ transhydrogenase activity"/>
    <property type="evidence" value="ECO:0007669"/>
    <property type="project" value="UniProtKB-EC"/>
</dbReference>
<dbReference type="Pfam" id="PF05222">
    <property type="entry name" value="AlaDh_PNT_N"/>
    <property type="match status" value="1"/>
</dbReference>
<gene>
    <name evidence="10" type="ORF">BSZ37_03255</name>
</gene>
<dbReference type="Proteomes" id="UP000216339">
    <property type="component" value="Unassembled WGS sequence"/>
</dbReference>
<protein>
    <recommendedName>
        <fullName evidence="2">proton-translocating NAD(P)(+) transhydrogenase</fullName>
        <ecNumber evidence="2">7.1.1.1</ecNumber>
    </recommendedName>
</protein>
<accession>A0A271IWP3</accession>
<keyword evidence="6" id="KW-0520">NAD</keyword>
<sequence>MPLQIGVPRETAPGEARVALSPDAVRRLKRSDVEVVVERGAGDTAFMGDAAFEAAGARLGSRADALGQPVVATVRGLPEADLSALAEGAVVIGLLRPLDEPEAFDVFAQRGATTIAMELVPRTTRAQKMDALSAMSTVAGYRAVLLAAERLPKFFPLLTTAAGTVRPAKVLILGAGVAGLQALATARRLGAVTSAYDVRTAAREQVESVGARFVELDLEAGDAEDARGYAKALDEDQQARQVAALATHIAEHDVVITTALIPGRPAPSLITTEGVEGMAPGSVIVDLAAPNGGNCAATLPGETAEHAGVSILGPLDLAAEMPLHASEMYARTVAALIQEFATDGVFRVDLDDEIQQSAVVTHGGAIVNVRVRSARGLAEADAPASAPAGE</sequence>
<dbReference type="SUPFAM" id="SSF51735">
    <property type="entry name" value="NAD(P)-binding Rossmann-fold domains"/>
    <property type="match status" value="1"/>
</dbReference>
<dbReference type="GO" id="GO:0006740">
    <property type="term" value="P:NADPH regeneration"/>
    <property type="evidence" value="ECO:0007669"/>
    <property type="project" value="TreeGrafter"/>
</dbReference>
<dbReference type="SUPFAM" id="SSF52283">
    <property type="entry name" value="Formate/glycerate dehydrogenase catalytic domain-like"/>
    <property type="match status" value="1"/>
</dbReference>
<feature type="domain" description="Alanine dehydrogenase/pyridine nucleotide transhydrogenase N-terminal" evidence="9">
    <location>
        <begin position="6"/>
        <end position="139"/>
    </location>
</feature>
<reference evidence="10 11" key="1">
    <citation type="submission" date="2016-11" db="EMBL/GenBank/DDBJ databases">
        <title>Study of marine rhodopsin-containing bacteria.</title>
        <authorList>
            <person name="Yoshizawa S."/>
            <person name="Kumagai Y."/>
            <person name="Kogure K."/>
        </authorList>
    </citation>
    <scope>NUCLEOTIDE SEQUENCE [LARGE SCALE GENOMIC DNA]</scope>
    <source>
        <strain evidence="10 11">SAORIC-28</strain>
    </source>
</reference>
<dbReference type="InterPro" id="IPR007698">
    <property type="entry name" value="AlaDH/PNT_NAD(H)-bd"/>
</dbReference>
<dbReference type="EMBL" id="MQWD01000001">
    <property type="protein sequence ID" value="PAP75527.1"/>
    <property type="molecule type" value="Genomic_DNA"/>
</dbReference>
<evidence type="ECO:0000256" key="5">
    <source>
        <dbReference type="ARBA" id="ARBA00022967"/>
    </source>
</evidence>
<dbReference type="CDD" id="cd05304">
    <property type="entry name" value="Rubrum_tdh"/>
    <property type="match status" value="1"/>
</dbReference>
<keyword evidence="3" id="KW-0547">Nucleotide-binding</keyword>
<dbReference type="InterPro" id="IPR007886">
    <property type="entry name" value="AlaDH/PNT_N"/>
</dbReference>
<dbReference type="SMART" id="SM01003">
    <property type="entry name" value="AlaDh_PNT_N"/>
    <property type="match status" value="1"/>
</dbReference>
<organism evidence="10 11">
    <name type="scientific">Rubrivirga marina</name>
    <dbReference type="NCBI Taxonomy" id="1196024"/>
    <lineage>
        <taxon>Bacteria</taxon>
        <taxon>Pseudomonadati</taxon>
        <taxon>Rhodothermota</taxon>
        <taxon>Rhodothermia</taxon>
        <taxon>Rhodothermales</taxon>
        <taxon>Rubricoccaceae</taxon>
        <taxon>Rubrivirga</taxon>
    </lineage>
</organism>
<dbReference type="GO" id="GO:0005886">
    <property type="term" value="C:plasma membrane"/>
    <property type="evidence" value="ECO:0007669"/>
    <property type="project" value="TreeGrafter"/>
</dbReference>
<dbReference type="Gene3D" id="3.40.50.720">
    <property type="entry name" value="NAD(P)-binding Rossmann-like Domain"/>
    <property type="match status" value="2"/>
</dbReference>
<dbReference type="AlphaFoldDB" id="A0A271IWP3"/>
<feature type="domain" description="Alanine dehydrogenase/pyridine nucleotide transhydrogenase NAD(H)-binding" evidence="8">
    <location>
        <begin position="148"/>
        <end position="313"/>
    </location>
</feature>
<evidence type="ECO:0000259" key="9">
    <source>
        <dbReference type="SMART" id="SM01003"/>
    </source>
</evidence>
<name>A0A271IWP3_9BACT</name>
<comment type="catalytic activity">
    <reaction evidence="7">
        <text>NAD(+) + NADPH + H(+)(in) = NADH + NADP(+) + H(+)(out)</text>
        <dbReference type="Rhea" id="RHEA:47992"/>
        <dbReference type="ChEBI" id="CHEBI:15378"/>
        <dbReference type="ChEBI" id="CHEBI:57540"/>
        <dbReference type="ChEBI" id="CHEBI:57783"/>
        <dbReference type="ChEBI" id="CHEBI:57945"/>
        <dbReference type="ChEBI" id="CHEBI:58349"/>
        <dbReference type="EC" id="7.1.1.1"/>
    </reaction>
</comment>
<evidence type="ECO:0000313" key="10">
    <source>
        <dbReference type="EMBL" id="PAP75527.1"/>
    </source>
</evidence>
<keyword evidence="4" id="KW-0521">NADP</keyword>
<dbReference type="PANTHER" id="PTHR10160">
    <property type="entry name" value="NAD(P) TRANSHYDROGENASE"/>
    <property type="match status" value="1"/>
</dbReference>
<evidence type="ECO:0000256" key="6">
    <source>
        <dbReference type="ARBA" id="ARBA00023027"/>
    </source>
</evidence>
<evidence type="ECO:0000256" key="2">
    <source>
        <dbReference type="ARBA" id="ARBA00012943"/>
    </source>
</evidence>
<dbReference type="SMART" id="SM01002">
    <property type="entry name" value="AlaDh_PNT_C"/>
    <property type="match status" value="1"/>
</dbReference>
<dbReference type="PANTHER" id="PTHR10160:SF19">
    <property type="entry name" value="PROTON-TRANSLOCATING NAD(P)(+) TRANSHYDROGENASE"/>
    <property type="match status" value="1"/>
</dbReference>
<keyword evidence="5" id="KW-1278">Translocase</keyword>
<dbReference type="GO" id="GO:0050661">
    <property type="term" value="F:NADP binding"/>
    <property type="evidence" value="ECO:0007669"/>
    <property type="project" value="TreeGrafter"/>
</dbReference>
<dbReference type="OrthoDB" id="9804592at2"/>
<comment type="caution">
    <text evidence="10">The sequence shown here is derived from an EMBL/GenBank/DDBJ whole genome shotgun (WGS) entry which is preliminary data.</text>
</comment>
<proteinExistence type="predicted"/>
<evidence type="ECO:0000313" key="11">
    <source>
        <dbReference type="Proteomes" id="UP000216339"/>
    </source>
</evidence>
<keyword evidence="11" id="KW-1185">Reference proteome</keyword>
<dbReference type="RefSeq" id="WP_095509165.1">
    <property type="nucleotide sequence ID" value="NZ_MQWD01000001.1"/>
</dbReference>